<evidence type="ECO:0000313" key="2">
    <source>
        <dbReference type="EMBL" id="KAL0950862.1"/>
    </source>
</evidence>
<keyword evidence="1" id="KW-0812">Transmembrane</keyword>
<keyword evidence="1" id="KW-0472">Membrane</keyword>
<dbReference type="Proteomes" id="UP001556367">
    <property type="component" value="Unassembled WGS sequence"/>
</dbReference>
<dbReference type="SUPFAM" id="SSF103473">
    <property type="entry name" value="MFS general substrate transporter"/>
    <property type="match status" value="1"/>
</dbReference>
<reference evidence="3" key="1">
    <citation type="submission" date="2024-06" db="EMBL/GenBank/DDBJ databases">
        <title>Multi-omics analyses provide insights into the biosynthesis of the anticancer antibiotic pleurotin in Hohenbuehelia grisea.</title>
        <authorList>
            <person name="Weaver J.A."/>
            <person name="Alberti F."/>
        </authorList>
    </citation>
    <scope>NUCLEOTIDE SEQUENCE [LARGE SCALE GENOMIC DNA]</scope>
    <source>
        <strain evidence="3">T-177</strain>
    </source>
</reference>
<proteinExistence type="predicted"/>
<keyword evidence="1" id="KW-1133">Transmembrane helix</keyword>
<protein>
    <submittedName>
        <fullName evidence="2">Uncharacterized protein</fullName>
    </submittedName>
</protein>
<evidence type="ECO:0000313" key="3">
    <source>
        <dbReference type="Proteomes" id="UP001556367"/>
    </source>
</evidence>
<evidence type="ECO:0000256" key="1">
    <source>
        <dbReference type="SAM" id="Phobius"/>
    </source>
</evidence>
<feature type="transmembrane region" description="Helical" evidence="1">
    <location>
        <begin position="271"/>
        <end position="288"/>
    </location>
</feature>
<organism evidence="2 3">
    <name type="scientific">Hohenbuehelia grisea</name>
    <dbReference type="NCBI Taxonomy" id="104357"/>
    <lineage>
        <taxon>Eukaryota</taxon>
        <taxon>Fungi</taxon>
        <taxon>Dikarya</taxon>
        <taxon>Basidiomycota</taxon>
        <taxon>Agaricomycotina</taxon>
        <taxon>Agaricomycetes</taxon>
        <taxon>Agaricomycetidae</taxon>
        <taxon>Agaricales</taxon>
        <taxon>Pleurotineae</taxon>
        <taxon>Pleurotaceae</taxon>
        <taxon>Hohenbuehelia</taxon>
    </lineage>
</organism>
<keyword evidence="3" id="KW-1185">Reference proteome</keyword>
<gene>
    <name evidence="2" type="ORF">HGRIS_007621</name>
</gene>
<sequence>MYLQPFTIETCQEYGLRERRRSSLRSLASVPRLFTTADTHLRSDSAVEDEQADPDALAKTCLVEEKAASQTSLSPLPHAHLCTSSTTVHLRHTSEYLPSLSYTPDPHSATVTEIPSIKRDGSAEPSLHVYLEDDRDFGSVAHERQTLRLLSGYFMYFLCGWGDGVTGTVIPYFEAEFGLTSLTSSLLFTGSTVGFFAGTLLVEHIVKLLSRFEPSRADRSLVPALFATRPAKIPGTRSTGCSLSQGRYLTLTYFSVLHAMFFVMMGTRGGYAILLLSYAVAAFARAMVTGEV</sequence>
<feature type="transmembrane region" description="Helical" evidence="1">
    <location>
        <begin position="153"/>
        <end position="173"/>
    </location>
</feature>
<name>A0ABR3J5K2_9AGAR</name>
<feature type="transmembrane region" description="Helical" evidence="1">
    <location>
        <begin position="185"/>
        <end position="206"/>
    </location>
</feature>
<comment type="caution">
    <text evidence="2">The sequence shown here is derived from an EMBL/GenBank/DDBJ whole genome shotgun (WGS) entry which is preliminary data.</text>
</comment>
<accession>A0ABR3J5K2</accession>
<dbReference type="InterPro" id="IPR036259">
    <property type="entry name" value="MFS_trans_sf"/>
</dbReference>
<dbReference type="EMBL" id="JASNQZ010000011">
    <property type="protein sequence ID" value="KAL0950862.1"/>
    <property type="molecule type" value="Genomic_DNA"/>
</dbReference>